<sequence length="53" mass="5503">MGQKQDPHRAASIASHRDISHCRSAAGRNCSAPSAGRRWKTPTALPAPGSHGG</sequence>
<protein>
    <submittedName>
        <fullName evidence="2">Uncharacterized protein</fullName>
    </submittedName>
</protein>
<evidence type="ECO:0000256" key="1">
    <source>
        <dbReference type="SAM" id="MobiDB-lite"/>
    </source>
</evidence>
<dbReference type="AlphaFoldDB" id="L0DXB0"/>
<proteinExistence type="predicted"/>
<dbReference type="HOGENOM" id="CLU_3067248_0_0_6"/>
<keyword evidence="3" id="KW-1185">Reference proteome</keyword>
<dbReference type="PATRIC" id="fig|1255043.3.peg.1325"/>
<evidence type="ECO:0000313" key="3">
    <source>
        <dbReference type="Proteomes" id="UP000010809"/>
    </source>
</evidence>
<organism evidence="2 3">
    <name type="scientific">Thioalkalivibrio nitratireducens (strain DSM 14787 / UNIQEM 213 / ALEN2)</name>
    <dbReference type="NCBI Taxonomy" id="1255043"/>
    <lineage>
        <taxon>Bacteria</taxon>
        <taxon>Pseudomonadati</taxon>
        <taxon>Pseudomonadota</taxon>
        <taxon>Gammaproteobacteria</taxon>
        <taxon>Chromatiales</taxon>
        <taxon>Ectothiorhodospiraceae</taxon>
        <taxon>Thioalkalivibrio</taxon>
    </lineage>
</organism>
<dbReference type="EMBL" id="CP003989">
    <property type="protein sequence ID" value="AGA32986.1"/>
    <property type="molecule type" value="Genomic_DNA"/>
</dbReference>
<feature type="compositionally biased region" description="Basic and acidic residues" evidence="1">
    <location>
        <begin position="1"/>
        <end position="21"/>
    </location>
</feature>
<dbReference type="KEGG" id="tni:TVNIR_1312"/>
<reference evidence="2" key="1">
    <citation type="submission" date="2015-12" db="EMBL/GenBank/DDBJ databases">
        <authorList>
            <person name="Tikhonova T.V."/>
            <person name="Pavlov A.R."/>
            <person name="Beletsky A.V."/>
            <person name="Mardanov A.V."/>
            <person name="Sorokin D.Y."/>
            <person name="Ravin N.V."/>
            <person name="Popov V.O."/>
        </authorList>
    </citation>
    <scope>NUCLEOTIDE SEQUENCE</scope>
    <source>
        <strain evidence="2">DSM 14787</strain>
    </source>
</reference>
<name>L0DXB0_THIND</name>
<gene>
    <name evidence="2" type="ordered locus">TVNIR_1312</name>
</gene>
<accession>L0DXB0</accession>
<dbReference type="Proteomes" id="UP000010809">
    <property type="component" value="Chromosome"/>
</dbReference>
<evidence type="ECO:0000313" key="2">
    <source>
        <dbReference type="EMBL" id="AGA32986.1"/>
    </source>
</evidence>
<feature type="region of interest" description="Disordered" evidence="1">
    <location>
        <begin position="1"/>
        <end position="53"/>
    </location>
</feature>